<evidence type="ECO:0000313" key="2">
    <source>
        <dbReference type="EMBL" id="KAJ3169421.1"/>
    </source>
</evidence>
<protein>
    <recommendedName>
        <fullName evidence="4">HIG1 domain-containing protein</fullName>
    </recommendedName>
</protein>
<dbReference type="Proteomes" id="UP001212152">
    <property type="component" value="Unassembled WGS sequence"/>
</dbReference>
<feature type="transmembrane region" description="Helical" evidence="1">
    <location>
        <begin position="134"/>
        <end position="153"/>
    </location>
</feature>
<name>A0AAD5XNT2_9FUNG</name>
<keyword evidence="1" id="KW-0812">Transmembrane</keyword>
<keyword evidence="1" id="KW-1133">Transmembrane helix</keyword>
<reference evidence="2" key="1">
    <citation type="submission" date="2020-05" db="EMBL/GenBank/DDBJ databases">
        <title>Phylogenomic resolution of chytrid fungi.</title>
        <authorList>
            <person name="Stajich J.E."/>
            <person name="Amses K."/>
            <person name="Simmons R."/>
            <person name="Seto K."/>
            <person name="Myers J."/>
            <person name="Bonds A."/>
            <person name="Quandt C.A."/>
            <person name="Barry K."/>
            <person name="Liu P."/>
            <person name="Grigoriev I."/>
            <person name="Longcore J.E."/>
            <person name="James T.Y."/>
        </authorList>
    </citation>
    <scope>NUCLEOTIDE SEQUENCE</scope>
    <source>
        <strain evidence="2">JEL0379</strain>
    </source>
</reference>
<feature type="transmembrane region" description="Helical" evidence="1">
    <location>
        <begin position="174"/>
        <end position="191"/>
    </location>
</feature>
<feature type="transmembrane region" description="Helical" evidence="1">
    <location>
        <begin position="71"/>
        <end position="89"/>
    </location>
</feature>
<keyword evidence="1" id="KW-0472">Membrane</keyword>
<proteinExistence type="predicted"/>
<evidence type="ECO:0008006" key="4">
    <source>
        <dbReference type="Google" id="ProtNLM"/>
    </source>
</evidence>
<accession>A0AAD5XNT2</accession>
<sequence length="220" mass="23847">MADTPTPSSSSSPSQPPKPLLVARFSQEEKDARHSKVLWAGAKSVAVAAPLGVAASLLAQRNIAFYRRLSMPFKTFIALMIPTAVFFTVTDRAAMHADREHAMQFSVTRQADMRVPAAVPHTETPAEFVFRNRYTIIGWGWASTLGAALLYNARRTDITRSMKIINSRMTAQTFALVGIGAIAALASSASSDLSTGLDPHFERVVNGGRARERASEKTIA</sequence>
<evidence type="ECO:0000256" key="1">
    <source>
        <dbReference type="SAM" id="Phobius"/>
    </source>
</evidence>
<dbReference type="AlphaFoldDB" id="A0AAD5XNT2"/>
<dbReference type="PANTHER" id="PTHR28018:SF3">
    <property type="entry name" value="RESPIRATORY SUPERCOMPLEX FACTOR 2, MITOCHONDRIAL"/>
    <property type="match status" value="1"/>
</dbReference>
<dbReference type="EMBL" id="JADGJQ010000106">
    <property type="protein sequence ID" value="KAJ3169421.1"/>
    <property type="molecule type" value="Genomic_DNA"/>
</dbReference>
<dbReference type="InterPro" id="IPR040153">
    <property type="entry name" value="Rcf2"/>
</dbReference>
<dbReference type="PANTHER" id="PTHR28018">
    <property type="entry name" value="RESPIRATORY SUPERCOMPLEX FACTOR 2, MITOCHONDRIAL"/>
    <property type="match status" value="1"/>
</dbReference>
<gene>
    <name evidence="2" type="ORF">HDU87_000592</name>
</gene>
<dbReference type="GO" id="GO:0005739">
    <property type="term" value="C:mitochondrion"/>
    <property type="evidence" value="ECO:0007669"/>
    <property type="project" value="GOC"/>
</dbReference>
<organism evidence="2 3">
    <name type="scientific">Geranomyces variabilis</name>
    <dbReference type="NCBI Taxonomy" id="109894"/>
    <lineage>
        <taxon>Eukaryota</taxon>
        <taxon>Fungi</taxon>
        <taxon>Fungi incertae sedis</taxon>
        <taxon>Chytridiomycota</taxon>
        <taxon>Chytridiomycota incertae sedis</taxon>
        <taxon>Chytridiomycetes</taxon>
        <taxon>Spizellomycetales</taxon>
        <taxon>Powellomycetaceae</taxon>
        <taxon>Geranomyces</taxon>
    </lineage>
</organism>
<comment type="caution">
    <text evidence="2">The sequence shown here is derived from an EMBL/GenBank/DDBJ whole genome shotgun (WGS) entry which is preliminary data.</text>
</comment>
<dbReference type="GO" id="GO:0033617">
    <property type="term" value="P:mitochondrial respiratory chain complex IV assembly"/>
    <property type="evidence" value="ECO:0007669"/>
    <property type="project" value="TreeGrafter"/>
</dbReference>
<evidence type="ECO:0000313" key="3">
    <source>
        <dbReference type="Proteomes" id="UP001212152"/>
    </source>
</evidence>
<feature type="transmembrane region" description="Helical" evidence="1">
    <location>
        <begin position="37"/>
        <end position="59"/>
    </location>
</feature>
<keyword evidence="3" id="KW-1185">Reference proteome</keyword>